<dbReference type="FunFam" id="3.40.140.10:FF:000005">
    <property type="entry name" value="tRNA-specific adenosine deaminase"/>
    <property type="match status" value="1"/>
</dbReference>
<feature type="binding site" evidence="8">
    <location>
        <position position="97"/>
    </location>
    <ligand>
        <name>Zn(2+)</name>
        <dbReference type="ChEBI" id="CHEBI:29105"/>
        <note>catalytic</note>
    </ligand>
</feature>
<evidence type="ECO:0000259" key="9">
    <source>
        <dbReference type="PROSITE" id="PS51747"/>
    </source>
</evidence>
<comment type="subunit">
    <text evidence="2 8">Homodimer.</text>
</comment>
<dbReference type="InterPro" id="IPR028883">
    <property type="entry name" value="tRNA_aden_deaminase"/>
</dbReference>
<sequence>MKKAFVEGCSGVKDHSYYMEMALEEARRAYAKGEVPIGAVLVIGDKVVAKAHNTREENQQALNHAEILVIKESCEKQGFWRLDNSYLYTTVEPCVMCSGAIVQARIENVIYGASDPKYGCCGSCIDLVGENKFNHQAKIISGVLEEECSILMKNFFKELRERKKK</sequence>
<gene>
    <name evidence="10" type="primary">yaaJ</name>
    <name evidence="8" type="synonym">tadA</name>
    <name evidence="10" type="ORF">GEMHA0001_0885</name>
</gene>
<dbReference type="GO" id="GO:0002100">
    <property type="term" value="P:tRNA wobble adenosine to inosine editing"/>
    <property type="evidence" value="ECO:0007669"/>
    <property type="project" value="UniProtKB-UniRule"/>
</dbReference>
<keyword evidence="11" id="KW-1185">Reference proteome</keyword>
<dbReference type="InterPro" id="IPR002125">
    <property type="entry name" value="CMP_dCMP_dom"/>
</dbReference>
<evidence type="ECO:0000256" key="2">
    <source>
        <dbReference type="ARBA" id="ARBA00011738"/>
    </source>
</evidence>
<dbReference type="NCBIfam" id="NF008113">
    <property type="entry name" value="PRK10860.1"/>
    <property type="match status" value="1"/>
</dbReference>
<dbReference type="Pfam" id="PF14437">
    <property type="entry name" value="MafB19-deam"/>
    <property type="match status" value="1"/>
</dbReference>
<dbReference type="InterPro" id="IPR016193">
    <property type="entry name" value="Cytidine_deaminase-like"/>
</dbReference>
<feature type="binding site" evidence="8">
    <location>
        <position position="94"/>
    </location>
    <ligand>
        <name>Zn(2+)</name>
        <dbReference type="ChEBI" id="CHEBI:29105"/>
        <note>catalytic</note>
    </ligand>
</feature>
<keyword evidence="4 8" id="KW-0479">Metal-binding</keyword>
<keyword evidence="3 8" id="KW-0819">tRNA processing</keyword>
<dbReference type="EMBL" id="ACDZ02000008">
    <property type="protein sequence ID" value="EER68650.1"/>
    <property type="molecule type" value="Genomic_DNA"/>
</dbReference>
<feature type="active site" description="Proton donor" evidence="8">
    <location>
        <position position="66"/>
    </location>
</feature>
<evidence type="ECO:0000256" key="1">
    <source>
        <dbReference type="ARBA" id="ARBA00010669"/>
    </source>
</evidence>
<keyword evidence="5 8" id="KW-0378">Hydrolase</keyword>
<dbReference type="Proteomes" id="UP000006004">
    <property type="component" value="Unassembled WGS sequence"/>
</dbReference>
<dbReference type="AlphaFoldDB" id="C5NW74"/>
<evidence type="ECO:0000256" key="4">
    <source>
        <dbReference type="ARBA" id="ARBA00022723"/>
    </source>
</evidence>
<dbReference type="PROSITE" id="PS51747">
    <property type="entry name" value="CYT_DCMP_DEAMINASES_2"/>
    <property type="match status" value="1"/>
</dbReference>
<proteinExistence type="inferred from homology"/>
<dbReference type="PANTHER" id="PTHR11079:SF202">
    <property type="entry name" value="TRNA-SPECIFIC ADENOSINE DEAMINASE"/>
    <property type="match status" value="1"/>
</dbReference>
<evidence type="ECO:0000313" key="11">
    <source>
        <dbReference type="Proteomes" id="UP000006004"/>
    </source>
</evidence>
<comment type="function">
    <text evidence="8">Catalyzes the deamination of adenosine to inosine at the wobble position 34 of tRNA(Arg2).</text>
</comment>
<dbReference type="SUPFAM" id="SSF53927">
    <property type="entry name" value="Cytidine deaminase-like"/>
    <property type="match status" value="1"/>
</dbReference>
<comment type="catalytic activity">
    <reaction evidence="7 8">
        <text>adenosine(34) in tRNA + H2O + H(+) = inosine(34) in tRNA + NH4(+)</text>
        <dbReference type="Rhea" id="RHEA:43168"/>
        <dbReference type="Rhea" id="RHEA-COMP:10373"/>
        <dbReference type="Rhea" id="RHEA-COMP:10374"/>
        <dbReference type="ChEBI" id="CHEBI:15377"/>
        <dbReference type="ChEBI" id="CHEBI:15378"/>
        <dbReference type="ChEBI" id="CHEBI:28938"/>
        <dbReference type="ChEBI" id="CHEBI:74411"/>
        <dbReference type="ChEBI" id="CHEBI:82852"/>
        <dbReference type="EC" id="3.5.4.33"/>
    </reaction>
</comment>
<comment type="similarity">
    <text evidence="1">Belongs to the cytidine and deoxycytidylate deaminase family. ADAT2 subfamily.</text>
</comment>
<evidence type="ECO:0000256" key="8">
    <source>
        <dbReference type="HAMAP-Rule" id="MF_00972"/>
    </source>
</evidence>
<evidence type="ECO:0000256" key="3">
    <source>
        <dbReference type="ARBA" id="ARBA00022694"/>
    </source>
</evidence>
<dbReference type="PANTHER" id="PTHR11079">
    <property type="entry name" value="CYTOSINE DEAMINASE FAMILY MEMBER"/>
    <property type="match status" value="1"/>
</dbReference>
<feature type="domain" description="CMP/dCMP-type deaminase" evidence="9">
    <location>
        <begin position="13"/>
        <end position="131"/>
    </location>
</feature>
<dbReference type="InterPro" id="IPR016192">
    <property type="entry name" value="APOBEC/CMP_deaminase_Zn-bd"/>
</dbReference>
<dbReference type="PROSITE" id="PS00903">
    <property type="entry name" value="CYT_DCMP_DEAMINASES_1"/>
    <property type="match status" value="1"/>
</dbReference>
<dbReference type="CDD" id="cd01285">
    <property type="entry name" value="nucleoside_deaminase"/>
    <property type="match status" value="1"/>
</dbReference>
<accession>C5NW74</accession>
<protein>
    <recommendedName>
        <fullName evidence="8">tRNA-specific adenosine deaminase</fullName>
        <ecNumber evidence="8">3.5.4.33</ecNumber>
    </recommendedName>
</protein>
<dbReference type="Gene3D" id="3.40.140.10">
    <property type="entry name" value="Cytidine Deaminase, domain 2"/>
    <property type="match status" value="1"/>
</dbReference>
<keyword evidence="6 8" id="KW-0862">Zinc</keyword>
<comment type="caution">
    <text evidence="10">The sequence shown here is derived from an EMBL/GenBank/DDBJ whole genome shotgun (WGS) entry which is preliminary data.</text>
</comment>
<dbReference type="EC" id="3.5.4.33" evidence="8"/>
<organism evidence="10 11">
    <name type="scientific">Gemella haemolysans ATCC 10379</name>
    <dbReference type="NCBI Taxonomy" id="546270"/>
    <lineage>
        <taxon>Bacteria</taxon>
        <taxon>Bacillati</taxon>
        <taxon>Bacillota</taxon>
        <taxon>Bacilli</taxon>
        <taxon>Bacillales</taxon>
        <taxon>Gemellaceae</taxon>
        <taxon>Gemella</taxon>
    </lineage>
</organism>
<reference evidence="10" key="1">
    <citation type="submission" date="2009-01" db="EMBL/GenBank/DDBJ databases">
        <authorList>
            <person name="Fulton L."/>
            <person name="Clifton S."/>
            <person name="Chinwalla A.T."/>
            <person name="Mitreva M."/>
            <person name="Sodergren E."/>
            <person name="Weinstock G."/>
            <person name="Clifton S."/>
            <person name="Dooling D.J."/>
            <person name="Fulton B."/>
            <person name="Minx P."/>
            <person name="Pepin K.H."/>
            <person name="Johnson M."/>
            <person name="Bhonagiri V."/>
            <person name="Nash W.E."/>
            <person name="Mardis E.R."/>
            <person name="Wilson R.K."/>
        </authorList>
    </citation>
    <scope>NUCLEOTIDE SEQUENCE [LARGE SCALE GENOMIC DNA]</scope>
    <source>
        <strain evidence="10">ATCC 10379</strain>
    </source>
</reference>
<reference evidence="10" key="2">
    <citation type="submission" date="2009-06" db="EMBL/GenBank/DDBJ databases">
        <authorList>
            <person name="Sebastian Y."/>
            <person name="Madupu R."/>
            <person name="Durkin A.S."/>
            <person name="Torralba M."/>
            <person name="Methe B."/>
            <person name="Sutton G.G."/>
            <person name="Strausberg R.L."/>
            <person name="Nelson K.E."/>
        </authorList>
    </citation>
    <scope>NUCLEOTIDE SEQUENCE [LARGE SCALE GENOMIC DNA]</scope>
    <source>
        <strain evidence="10">ATCC 10379</strain>
    </source>
</reference>
<evidence type="ECO:0000313" key="10">
    <source>
        <dbReference type="EMBL" id="EER68650.1"/>
    </source>
</evidence>
<comment type="cofactor">
    <cofactor evidence="8">
        <name>Zn(2+)</name>
        <dbReference type="ChEBI" id="CHEBI:29105"/>
    </cofactor>
    <text evidence="8">Binds 1 zinc ion per subunit.</text>
</comment>
<dbReference type="HAMAP" id="MF_00972">
    <property type="entry name" value="tRNA_aden_deaminase"/>
    <property type="match status" value="1"/>
</dbReference>
<evidence type="ECO:0000256" key="7">
    <source>
        <dbReference type="ARBA" id="ARBA00048045"/>
    </source>
</evidence>
<dbReference type="GO" id="GO:0008270">
    <property type="term" value="F:zinc ion binding"/>
    <property type="evidence" value="ECO:0007669"/>
    <property type="project" value="UniProtKB-UniRule"/>
</dbReference>
<evidence type="ECO:0000256" key="5">
    <source>
        <dbReference type="ARBA" id="ARBA00022801"/>
    </source>
</evidence>
<dbReference type="GO" id="GO:0052717">
    <property type="term" value="F:tRNA-specific adenosine-34 deaminase activity"/>
    <property type="evidence" value="ECO:0007669"/>
    <property type="project" value="UniProtKB-UniRule"/>
</dbReference>
<name>C5NW74_9BACL</name>
<dbReference type="InterPro" id="IPR058535">
    <property type="entry name" value="MafB19-deam"/>
</dbReference>
<dbReference type="eggNOG" id="COG0590">
    <property type="taxonomic scope" value="Bacteria"/>
</dbReference>
<evidence type="ECO:0000256" key="6">
    <source>
        <dbReference type="ARBA" id="ARBA00022833"/>
    </source>
</evidence>
<feature type="binding site" evidence="8">
    <location>
        <position position="64"/>
    </location>
    <ligand>
        <name>Zn(2+)</name>
        <dbReference type="ChEBI" id="CHEBI:29105"/>
        <note>catalytic</note>
    </ligand>
</feature>